<dbReference type="PANTHER" id="PTHR42736">
    <property type="entry name" value="PROTEIN-GLUTAMINE GAMMA-GLUTAMYLTRANSFERASE"/>
    <property type="match status" value="1"/>
</dbReference>
<feature type="transmembrane region" description="Helical" evidence="1">
    <location>
        <begin position="192"/>
        <end position="212"/>
    </location>
</feature>
<evidence type="ECO:0000313" key="3">
    <source>
        <dbReference type="EMBL" id="MYC95467.1"/>
    </source>
</evidence>
<comment type="caution">
    <text evidence="3">The sequence shown here is derived from an EMBL/GenBank/DDBJ whole genome shotgun (WGS) entry which is preliminary data.</text>
</comment>
<dbReference type="InterPro" id="IPR002931">
    <property type="entry name" value="Transglutaminase-like"/>
</dbReference>
<dbReference type="PANTHER" id="PTHR42736:SF1">
    <property type="entry name" value="PROTEIN-GLUTAMINE GAMMA-GLUTAMYLTRANSFERASE"/>
    <property type="match status" value="1"/>
</dbReference>
<proteinExistence type="predicted"/>
<feature type="transmembrane region" description="Helical" evidence="1">
    <location>
        <begin position="113"/>
        <end position="139"/>
    </location>
</feature>
<dbReference type="InterPro" id="IPR052901">
    <property type="entry name" value="Bact_TGase-like"/>
</dbReference>
<feature type="domain" description="Transglutaminase-like" evidence="2">
    <location>
        <begin position="573"/>
        <end position="644"/>
    </location>
</feature>
<feature type="transmembrane region" description="Helical" evidence="1">
    <location>
        <begin position="27"/>
        <end position="46"/>
    </location>
</feature>
<sequence>MTAASGVDERHVVVRLLFSAAERYRPTLGWTALVIALTLALLPAFAIREAEWIDLRRVRVTLEWVGFLSLLSGWWLVGRLRRWASRILSPADDDQSENESPSTSPKRSRLPGLLVSAIYSLGLLFWLALGVLIVSQVLVHWIPGPVDLWRAANANDLLALVERVEVDLTGLVLRYSDWARGVEAGGAYQDDFVFLSLFGVVLWLLGGATAALALSTRNGLIVGAPALWVLATFLFYGRQGRLLILIGFAATLLLHVLLDQQRLERGWARHRMDFSPMLLTDRLLSVGAGAALIGLVAAFMPNVVIKPIAYKVYQTMTPVYDSVDNVTERMFPDLKGGRRGLGRLGSGLPNRFLLEGGAELGRYEVMRVSTNYPFGAVTEMGDMPPRLYMRRGTFVNYDGRGWNNSGQERDAAYDANRAWRGEEEWPGRVALTQRVRLTAPTAVLPAAGEPAEFRTEYALERRSDDDLVTVWSGIGPVDRFEVISFIPAMSAESLLALPAWGSEDAELPPEMRPHLRLPDSITPRTQDLAERLAAGQPGPFAIAESIEAHLRGFAYNLDVPGPPPGAEVADFFLFDLRQGYCDYYTTAFAVLARLNGLPTRFATGHIGGYWDLESGEWTITEAEAHSWPEVYLPEIGWVPFEPTAGRPSLRRQAALQALPDSFTSSGRTETADEAIDDERTWNWQLLFWLLPLAGFLYLLGSWLERRPQDPWLGLLAWGRRIGRPHQPHQTELEYGRGLSAHLAGHESEPERRRRLTRNVLGLTSAVSQERYGTSTLRPAALARAAELWRAMRRDIRRLPW</sequence>
<dbReference type="Pfam" id="PF01841">
    <property type="entry name" value="Transglut_core"/>
    <property type="match status" value="1"/>
</dbReference>
<keyword evidence="1" id="KW-0472">Membrane</keyword>
<dbReference type="SMART" id="SM00460">
    <property type="entry name" value="TGc"/>
    <property type="match status" value="1"/>
</dbReference>
<dbReference type="AlphaFoldDB" id="A0A6B1D8J8"/>
<reference evidence="3" key="1">
    <citation type="submission" date="2019-09" db="EMBL/GenBank/DDBJ databases">
        <title>Characterisation of the sponge microbiome using genome-centric metagenomics.</title>
        <authorList>
            <person name="Engelberts J.P."/>
            <person name="Robbins S.J."/>
            <person name="De Goeij J.M."/>
            <person name="Aranda M."/>
            <person name="Bell S.C."/>
            <person name="Webster N.S."/>
        </authorList>
    </citation>
    <scope>NUCLEOTIDE SEQUENCE</scope>
    <source>
        <strain evidence="3">SB0661_bin_32</strain>
    </source>
</reference>
<feature type="transmembrane region" description="Helical" evidence="1">
    <location>
        <begin position="242"/>
        <end position="258"/>
    </location>
</feature>
<dbReference type="InterPro" id="IPR038765">
    <property type="entry name" value="Papain-like_cys_pep_sf"/>
</dbReference>
<dbReference type="EMBL" id="VXMH01000055">
    <property type="protein sequence ID" value="MYC95467.1"/>
    <property type="molecule type" value="Genomic_DNA"/>
</dbReference>
<accession>A0A6B1D8J8</accession>
<evidence type="ECO:0000256" key="1">
    <source>
        <dbReference type="SAM" id="Phobius"/>
    </source>
</evidence>
<feature type="transmembrane region" description="Helical" evidence="1">
    <location>
        <begin position="279"/>
        <end position="300"/>
    </location>
</feature>
<keyword evidence="1" id="KW-0812">Transmembrane</keyword>
<keyword evidence="1" id="KW-1133">Transmembrane helix</keyword>
<evidence type="ECO:0000259" key="2">
    <source>
        <dbReference type="SMART" id="SM00460"/>
    </source>
</evidence>
<name>A0A6B1D8J8_9CHLR</name>
<gene>
    <name evidence="3" type="ORF">F4X14_10895</name>
</gene>
<feature type="transmembrane region" description="Helical" evidence="1">
    <location>
        <begin position="58"/>
        <end position="77"/>
    </location>
</feature>
<organism evidence="3">
    <name type="scientific">Caldilineaceae bacterium SB0661_bin_32</name>
    <dbReference type="NCBI Taxonomy" id="2605255"/>
    <lineage>
        <taxon>Bacteria</taxon>
        <taxon>Bacillati</taxon>
        <taxon>Chloroflexota</taxon>
        <taxon>Caldilineae</taxon>
        <taxon>Caldilineales</taxon>
        <taxon>Caldilineaceae</taxon>
    </lineage>
</organism>
<dbReference type="SUPFAM" id="SSF54001">
    <property type="entry name" value="Cysteine proteinases"/>
    <property type="match status" value="1"/>
</dbReference>
<protein>
    <submittedName>
        <fullName evidence="3">Transglutaminase domain-containing protein</fullName>
    </submittedName>
</protein>
<feature type="transmembrane region" description="Helical" evidence="1">
    <location>
        <begin position="219"/>
        <end position="236"/>
    </location>
</feature>
<dbReference type="Gene3D" id="3.10.620.30">
    <property type="match status" value="1"/>
</dbReference>